<evidence type="ECO:0000313" key="2">
    <source>
        <dbReference type="Proteomes" id="UP000007755"/>
    </source>
</evidence>
<dbReference type="Proteomes" id="UP000007755">
    <property type="component" value="Unassembled WGS sequence"/>
</dbReference>
<sequence length="77" mass="8874">MNDNVLKMGGKSPSLDCEEEQKLISPTTPMTPIMQMTKNPYSSLKYRVRHQNPDKFQFKFSAILCLRQRLLLASEKA</sequence>
<dbReference type="EMBL" id="GL888294">
    <property type="protein sequence ID" value="EGI63023.1"/>
    <property type="molecule type" value="Genomic_DNA"/>
</dbReference>
<proteinExistence type="predicted"/>
<dbReference type="InParanoid" id="F4WS00"/>
<keyword evidence="2" id="KW-1185">Reference proteome</keyword>
<evidence type="ECO:0000313" key="1">
    <source>
        <dbReference type="EMBL" id="EGI63023.1"/>
    </source>
</evidence>
<name>F4WS00_ACREC</name>
<organism evidence="2">
    <name type="scientific">Acromyrmex echinatior</name>
    <name type="common">Panamanian leafcutter ant</name>
    <name type="synonym">Acromyrmex octospinosus echinatior</name>
    <dbReference type="NCBI Taxonomy" id="103372"/>
    <lineage>
        <taxon>Eukaryota</taxon>
        <taxon>Metazoa</taxon>
        <taxon>Ecdysozoa</taxon>
        <taxon>Arthropoda</taxon>
        <taxon>Hexapoda</taxon>
        <taxon>Insecta</taxon>
        <taxon>Pterygota</taxon>
        <taxon>Neoptera</taxon>
        <taxon>Endopterygota</taxon>
        <taxon>Hymenoptera</taxon>
        <taxon>Apocrita</taxon>
        <taxon>Aculeata</taxon>
        <taxon>Formicoidea</taxon>
        <taxon>Formicidae</taxon>
        <taxon>Myrmicinae</taxon>
        <taxon>Acromyrmex</taxon>
    </lineage>
</organism>
<accession>F4WS00</accession>
<protein>
    <submittedName>
        <fullName evidence="1">Uncharacterized protein</fullName>
    </submittedName>
</protein>
<reference evidence="1" key="1">
    <citation type="submission" date="2011-02" db="EMBL/GenBank/DDBJ databases">
        <title>The genome of the leaf-cutting ant Acromyrmex echinatior suggests key adaptations to social evolution and fungus farming.</title>
        <authorList>
            <person name="Nygaard S."/>
            <person name="Zhang G."/>
        </authorList>
    </citation>
    <scope>NUCLEOTIDE SEQUENCE</scope>
</reference>
<gene>
    <name evidence="1" type="ORF">G5I_08607</name>
</gene>
<dbReference type="AlphaFoldDB" id="F4WS00"/>